<dbReference type="InterPro" id="IPR016162">
    <property type="entry name" value="Ald_DH_N"/>
</dbReference>
<name>A0ABV7RWA6_9RHOB</name>
<dbReference type="InterPro" id="IPR016161">
    <property type="entry name" value="Ald_DH/histidinol_DH"/>
</dbReference>
<sequence length="467" mass="49734">MTEYRLLIDGKLVAGDMTMAVVNPANEQVLAEAPRASRAQLDAAVAAARTAFPGWAARPIEERRALILQIAEALDARAEEFARLLTQEQGKPLPEAQAEILYTCAFIRHLAGYDLPVKVIEDNDSRLVRQFRKPLGVVGAIIPWNFPVLIVAFKLPLALLAGNTMVVKPAPTTPLTTLKLGEIIAGILPPGVVNIVTDQNDLGAALTAHPDVAKISFTGSTATGQKIMASAASTIKRLTLELGGNDAAIVLPGADPAKVAPGLFAGAFMNAGQVCLAIKRAYVHDSIYEDVCARLAALAEAAVVGDGLQQGTTIGPLQNRMQFEKVRGFLDSARADGRILAGGEVSEGPGFFIRPTIVADVRDGDRIVDEEQFGPILPVIRFEDVESAVASANRLDLGLGGSVWGEDRALARSVAERMESGTVWINKHLDFGPNMPFGGAKQSGLGVEFAEEGLHEFTQIRIVNEAR</sequence>
<gene>
    <name evidence="5" type="ORF">ACFOMP_01730</name>
</gene>
<dbReference type="InterPro" id="IPR016160">
    <property type="entry name" value="Ald_DH_CS_CYS"/>
</dbReference>
<evidence type="ECO:0000256" key="2">
    <source>
        <dbReference type="PROSITE-ProRule" id="PRU10007"/>
    </source>
</evidence>
<dbReference type="Proteomes" id="UP001595596">
    <property type="component" value="Unassembled WGS sequence"/>
</dbReference>
<accession>A0ABV7RWA6</accession>
<evidence type="ECO:0000313" key="6">
    <source>
        <dbReference type="Proteomes" id="UP001595596"/>
    </source>
</evidence>
<keyword evidence="6" id="KW-1185">Reference proteome</keyword>
<dbReference type="InterPro" id="IPR015590">
    <property type="entry name" value="Aldehyde_DH_dom"/>
</dbReference>
<dbReference type="PROSITE" id="PS00687">
    <property type="entry name" value="ALDEHYDE_DEHYDR_GLU"/>
    <property type="match status" value="1"/>
</dbReference>
<evidence type="ECO:0000256" key="1">
    <source>
        <dbReference type="ARBA" id="ARBA00023002"/>
    </source>
</evidence>
<reference evidence="6" key="1">
    <citation type="journal article" date="2019" name="Int. J. Syst. Evol. Microbiol.">
        <title>The Global Catalogue of Microorganisms (GCM) 10K type strain sequencing project: providing services to taxonomists for standard genome sequencing and annotation.</title>
        <authorList>
            <consortium name="The Broad Institute Genomics Platform"/>
            <consortium name="The Broad Institute Genome Sequencing Center for Infectious Disease"/>
            <person name="Wu L."/>
            <person name="Ma J."/>
        </authorList>
    </citation>
    <scope>NUCLEOTIDE SEQUENCE [LARGE SCALE GENOMIC DNA]</scope>
    <source>
        <strain evidence="6">VKM B-3226</strain>
    </source>
</reference>
<feature type="active site" evidence="2">
    <location>
        <position position="241"/>
    </location>
</feature>
<keyword evidence="1 3" id="KW-0560">Oxidoreductase</keyword>
<dbReference type="InterPro" id="IPR044086">
    <property type="entry name" value="LUC3-like"/>
</dbReference>
<dbReference type="PROSITE" id="PS00070">
    <property type="entry name" value="ALDEHYDE_DEHYDR_CYS"/>
    <property type="match status" value="1"/>
</dbReference>
<comment type="caution">
    <text evidence="5">The sequence shown here is derived from an EMBL/GenBank/DDBJ whole genome shotgun (WGS) entry which is preliminary data.</text>
</comment>
<evidence type="ECO:0000259" key="4">
    <source>
        <dbReference type="Pfam" id="PF00171"/>
    </source>
</evidence>
<dbReference type="InterPro" id="IPR016163">
    <property type="entry name" value="Ald_DH_C"/>
</dbReference>
<dbReference type="RefSeq" id="WP_379027667.1">
    <property type="nucleotide sequence ID" value="NZ_JBHRXE010000004.1"/>
</dbReference>
<organism evidence="5 6">
    <name type="scientific">Paracoccus simplex</name>
    <dbReference type="NCBI Taxonomy" id="2086346"/>
    <lineage>
        <taxon>Bacteria</taxon>
        <taxon>Pseudomonadati</taxon>
        <taxon>Pseudomonadota</taxon>
        <taxon>Alphaproteobacteria</taxon>
        <taxon>Rhodobacterales</taxon>
        <taxon>Paracoccaceae</taxon>
        <taxon>Paracoccus</taxon>
    </lineage>
</organism>
<feature type="domain" description="Aldehyde dehydrogenase" evidence="4">
    <location>
        <begin position="17"/>
        <end position="463"/>
    </location>
</feature>
<dbReference type="SUPFAM" id="SSF53720">
    <property type="entry name" value="ALDH-like"/>
    <property type="match status" value="1"/>
</dbReference>
<evidence type="ECO:0000313" key="5">
    <source>
        <dbReference type="EMBL" id="MFC3568170.1"/>
    </source>
</evidence>
<dbReference type="InterPro" id="IPR029510">
    <property type="entry name" value="Ald_DH_CS_GLU"/>
</dbReference>
<dbReference type="Gene3D" id="3.40.309.10">
    <property type="entry name" value="Aldehyde Dehydrogenase, Chain A, domain 2"/>
    <property type="match status" value="1"/>
</dbReference>
<dbReference type="Gene3D" id="3.40.605.10">
    <property type="entry name" value="Aldehyde Dehydrogenase, Chain A, domain 1"/>
    <property type="match status" value="1"/>
</dbReference>
<dbReference type="Pfam" id="PF00171">
    <property type="entry name" value="Aldedh"/>
    <property type="match status" value="1"/>
</dbReference>
<dbReference type="EMBL" id="JBHRXE010000004">
    <property type="protein sequence ID" value="MFC3568170.1"/>
    <property type="molecule type" value="Genomic_DNA"/>
</dbReference>
<comment type="similarity">
    <text evidence="3">Belongs to the aldehyde dehydrogenase family.</text>
</comment>
<dbReference type="CDD" id="cd07106">
    <property type="entry name" value="ALDH_AldA-AAD23400"/>
    <property type="match status" value="1"/>
</dbReference>
<dbReference type="PANTHER" id="PTHR11699">
    <property type="entry name" value="ALDEHYDE DEHYDROGENASE-RELATED"/>
    <property type="match status" value="1"/>
</dbReference>
<proteinExistence type="inferred from homology"/>
<protein>
    <submittedName>
        <fullName evidence="5">Aldehyde dehydrogenase family protein</fullName>
    </submittedName>
</protein>
<evidence type="ECO:0000256" key="3">
    <source>
        <dbReference type="RuleBase" id="RU003345"/>
    </source>
</evidence>